<name>A0A433SL34_ELYCH</name>
<dbReference type="Proteomes" id="UP000271974">
    <property type="component" value="Unassembled WGS sequence"/>
</dbReference>
<dbReference type="AlphaFoldDB" id="A0A433SL34"/>
<proteinExistence type="predicted"/>
<gene>
    <name evidence="1" type="ORF">EGW08_022391</name>
</gene>
<sequence length="213" mass="24821">MWPRESSRIEELVRAASRLDQQIQAWHKRSASSGLSDFINEVFLHFKPGVPNELVYMHAIKTLLRLDDPDIQFRNKYKVVQRIKHVINFTKRLISGTRKYVQESWKPWYDQKALHIRFLSALLNVSISAVVYAVVPTPPPKIQKHSWPSLNIFKRGKMKWAVRALHADEQDENHHEEYGHIRNIEGPIPLVQVNVTVHRGFGDCLSTVRRAAF</sequence>
<evidence type="ECO:0000313" key="1">
    <source>
        <dbReference type="EMBL" id="RUS69846.1"/>
    </source>
</evidence>
<accession>A0A433SL34</accession>
<reference evidence="1 2" key="1">
    <citation type="submission" date="2019-01" db="EMBL/GenBank/DDBJ databases">
        <title>A draft genome assembly of the solar-powered sea slug Elysia chlorotica.</title>
        <authorList>
            <person name="Cai H."/>
            <person name="Li Q."/>
            <person name="Fang X."/>
            <person name="Li J."/>
            <person name="Curtis N.E."/>
            <person name="Altenburger A."/>
            <person name="Shibata T."/>
            <person name="Feng M."/>
            <person name="Maeda T."/>
            <person name="Schwartz J.A."/>
            <person name="Shigenobu S."/>
            <person name="Lundholm N."/>
            <person name="Nishiyama T."/>
            <person name="Yang H."/>
            <person name="Hasebe M."/>
            <person name="Li S."/>
            <person name="Pierce S.K."/>
            <person name="Wang J."/>
        </authorList>
    </citation>
    <scope>NUCLEOTIDE SEQUENCE [LARGE SCALE GENOMIC DNA]</scope>
    <source>
        <strain evidence="1">EC2010</strain>
        <tissue evidence="1">Whole organism of an adult</tissue>
    </source>
</reference>
<evidence type="ECO:0000313" key="2">
    <source>
        <dbReference type="Proteomes" id="UP000271974"/>
    </source>
</evidence>
<keyword evidence="2" id="KW-1185">Reference proteome</keyword>
<organism evidence="1 2">
    <name type="scientific">Elysia chlorotica</name>
    <name type="common">Eastern emerald elysia</name>
    <name type="synonym">Sea slug</name>
    <dbReference type="NCBI Taxonomy" id="188477"/>
    <lineage>
        <taxon>Eukaryota</taxon>
        <taxon>Metazoa</taxon>
        <taxon>Spiralia</taxon>
        <taxon>Lophotrochozoa</taxon>
        <taxon>Mollusca</taxon>
        <taxon>Gastropoda</taxon>
        <taxon>Heterobranchia</taxon>
        <taxon>Euthyneura</taxon>
        <taxon>Panpulmonata</taxon>
        <taxon>Sacoglossa</taxon>
        <taxon>Placobranchoidea</taxon>
        <taxon>Plakobranchidae</taxon>
        <taxon>Elysia</taxon>
    </lineage>
</organism>
<protein>
    <submittedName>
        <fullName evidence="1">Uncharacterized protein</fullName>
    </submittedName>
</protein>
<comment type="caution">
    <text evidence="1">The sequence shown here is derived from an EMBL/GenBank/DDBJ whole genome shotgun (WGS) entry which is preliminary data.</text>
</comment>
<dbReference type="EMBL" id="RQTK01001557">
    <property type="protein sequence ID" value="RUS69846.1"/>
    <property type="molecule type" value="Genomic_DNA"/>
</dbReference>